<dbReference type="EMBL" id="JAGMUU010000002">
    <property type="protein sequence ID" value="KAH7159842.1"/>
    <property type="molecule type" value="Genomic_DNA"/>
</dbReference>
<name>A0A9P9FCI0_9HYPO</name>
<keyword evidence="2" id="KW-1185">Reference proteome</keyword>
<evidence type="ECO:0000313" key="1">
    <source>
        <dbReference type="EMBL" id="KAH7159842.1"/>
    </source>
</evidence>
<sequence length="223" mass="23051">MAQLLRCDVQVTREIEVFMSSVPSQRVLSCDGRRDVRRAGRIAHATPTAAMAVTAILSAQIIARGSTIRGEVLAQESTTHKGGATIACVTHLRGGLAAADGAGAAVAQLLLALITTGHKEHGSAVHGSQTDRTHSNTSNSGLLLGSLVIRTTVAESISLARVRVVRAAAASSCSLGIVAQEINLGVDDGGQVPHDLLIVVVESRVGGCEIDLQVVDHVLGIIH</sequence>
<gene>
    <name evidence="1" type="ORF">B0J13DRAFT_114428</name>
</gene>
<evidence type="ECO:0000313" key="2">
    <source>
        <dbReference type="Proteomes" id="UP000717696"/>
    </source>
</evidence>
<organism evidence="1 2">
    <name type="scientific">Dactylonectria estremocensis</name>
    <dbReference type="NCBI Taxonomy" id="1079267"/>
    <lineage>
        <taxon>Eukaryota</taxon>
        <taxon>Fungi</taxon>
        <taxon>Dikarya</taxon>
        <taxon>Ascomycota</taxon>
        <taxon>Pezizomycotina</taxon>
        <taxon>Sordariomycetes</taxon>
        <taxon>Hypocreomycetidae</taxon>
        <taxon>Hypocreales</taxon>
        <taxon>Nectriaceae</taxon>
        <taxon>Dactylonectria</taxon>
    </lineage>
</organism>
<accession>A0A9P9FCI0</accession>
<dbReference type="Proteomes" id="UP000717696">
    <property type="component" value="Unassembled WGS sequence"/>
</dbReference>
<protein>
    <submittedName>
        <fullName evidence="1">Uncharacterized protein</fullName>
    </submittedName>
</protein>
<reference evidence="1" key="1">
    <citation type="journal article" date="2021" name="Nat. Commun.">
        <title>Genetic determinants of endophytism in the Arabidopsis root mycobiome.</title>
        <authorList>
            <person name="Mesny F."/>
            <person name="Miyauchi S."/>
            <person name="Thiergart T."/>
            <person name="Pickel B."/>
            <person name="Atanasova L."/>
            <person name="Karlsson M."/>
            <person name="Huettel B."/>
            <person name="Barry K.W."/>
            <person name="Haridas S."/>
            <person name="Chen C."/>
            <person name="Bauer D."/>
            <person name="Andreopoulos W."/>
            <person name="Pangilinan J."/>
            <person name="LaButti K."/>
            <person name="Riley R."/>
            <person name="Lipzen A."/>
            <person name="Clum A."/>
            <person name="Drula E."/>
            <person name="Henrissat B."/>
            <person name="Kohler A."/>
            <person name="Grigoriev I.V."/>
            <person name="Martin F.M."/>
            <person name="Hacquard S."/>
        </authorList>
    </citation>
    <scope>NUCLEOTIDE SEQUENCE</scope>
    <source>
        <strain evidence="1">MPI-CAGE-AT-0021</strain>
    </source>
</reference>
<dbReference type="AlphaFoldDB" id="A0A9P9FCI0"/>
<proteinExistence type="predicted"/>
<comment type="caution">
    <text evidence="1">The sequence shown here is derived from an EMBL/GenBank/DDBJ whole genome shotgun (WGS) entry which is preliminary data.</text>
</comment>